<gene>
    <name evidence="1" type="ORF">HK415_21950</name>
</gene>
<dbReference type="Pfam" id="PF11142">
    <property type="entry name" value="DUF2917"/>
    <property type="match status" value="1"/>
</dbReference>
<reference evidence="1 2" key="1">
    <citation type="submission" date="2020-05" db="EMBL/GenBank/DDBJ databases">
        <authorList>
            <person name="Khan S.A."/>
            <person name="Jeon C.O."/>
            <person name="Chun B.H."/>
        </authorList>
    </citation>
    <scope>NUCLEOTIDE SEQUENCE [LARGE SCALE GENOMIC DNA]</scope>
    <source>
        <strain evidence="1 2">B156</strain>
    </source>
</reference>
<reference evidence="1 2" key="2">
    <citation type="submission" date="2020-06" db="EMBL/GenBank/DDBJ databases">
        <title>Ramlibacter rhizophilus sp. nov., isolated from rhizosphere soil of national flower Mugunghwa from South Korea.</title>
        <authorList>
            <person name="Zheng-Fei Y."/>
            <person name="Huan T."/>
        </authorList>
    </citation>
    <scope>NUCLEOTIDE SEQUENCE [LARGE SCALE GENOMIC DNA]</scope>
    <source>
        <strain evidence="1 2">B156</strain>
    </source>
</reference>
<keyword evidence="2" id="KW-1185">Reference proteome</keyword>
<dbReference type="Proteomes" id="UP000552954">
    <property type="component" value="Unassembled WGS sequence"/>
</dbReference>
<name>A0A849KA81_9BURK</name>
<proteinExistence type="predicted"/>
<dbReference type="InterPro" id="IPR021317">
    <property type="entry name" value="DUF2917"/>
</dbReference>
<comment type="caution">
    <text evidence="1">The sequence shown here is derived from an EMBL/GenBank/DDBJ whole genome shotgun (WGS) entry which is preliminary data.</text>
</comment>
<evidence type="ECO:0000313" key="1">
    <source>
        <dbReference type="EMBL" id="NNU45242.1"/>
    </source>
</evidence>
<sequence length="99" mass="10849">MRAAQTSLFHVLHAFEAFLPPGRASITPAPAAVQHLQKGATMVLPEPQGLRLEVVRGDVWITHDGDCKDTVLAAGERYTSDRQSRMLVHALVDATVRLH</sequence>
<protein>
    <submittedName>
        <fullName evidence="1">DUF2917 domain-containing protein</fullName>
    </submittedName>
</protein>
<evidence type="ECO:0000313" key="2">
    <source>
        <dbReference type="Proteomes" id="UP000552954"/>
    </source>
</evidence>
<dbReference type="AlphaFoldDB" id="A0A849KA81"/>
<organism evidence="1 2">
    <name type="scientific">Ramlibacter montanisoli</name>
    <dbReference type="NCBI Taxonomy" id="2732512"/>
    <lineage>
        <taxon>Bacteria</taxon>
        <taxon>Pseudomonadati</taxon>
        <taxon>Pseudomonadota</taxon>
        <taxon>Betaproteobacteria</taxon>
        <taxon>Burkholderiales</taxon>
        <taxon>Comamonadaceae</taxon>
        <taxon>Ramlibacter</taxon>
    </lineage>
</organism>
<dbReference type="RefSeq" id="WP_171562892.1">
    <property type="nucleotide sequence ID" value="NZ_JABFCS010000001.1"/>
</dbReference>
<accession>A0A849KA81</accession>
<dbReference type="EMBL" id="JABFCS010000001">
    <property type="protein sequence ID" value="NNU45242.1"/>
    <property type="molecule type" value="Genomic_DNA"/>
</dbReference>